<protein>
    <submittedName>
        <fullName evidence="1">Uncharacterized protein</fullName>
    </submittedName>
</protein>
<evidence type="ECO:0000313" key="1">
    <source>
        <dbReference type="EMBL" id="WAW10348.1"/>
    </source>
</evidence>
<evidence type="ECO:0000313" key="2">
    <source>
        <dbReference type="Proteomes" id="UP001156215"/>
    </source>
</evidence>
<sequence>MRYSGEIVYGACSGNGTNTITILKRNRNSVTYNFGKTESTGEAVVETIENWGEYIAIGEDRFFAFAVDGT</sequence>
<name>A0A9E9P3S5_9BURK</name>
<dbReference type="RefSeq" id="WP_269309360.1">
    <property type="nucleotide sequence ID" value="NZ_CP098242.1"/>
</dbReference>
<dbReference type="EMBL" id="CP098242">
    <property type="protein sequence ID" value="WAW10348.1"/>
    <property type="molecule type" value="Genomic_DNA"/>
</dbReference>
<proteinExistence type="predicted"/>
<dbReference type="Proteomes" id="UP001156215">
    <property type="component" value="Chromosome"/>
</dbReference>
<organism evidence="1 2">
    <name type="scientific">Oxalobacter vibrioformis</name>
    <dbReference type="NCBI Taxonomy" id="933080"/>
    <lineage>
        <taxon>Bacteria</taxon>
        <taxon>Pseudomonadati</taxon>
        <taxon>Pseudomonadota</taxon>
        <taxon>Betaproteobacteria</taxon>
        <taxon>Burkholderiales</taxon>
        <taxon>Oxalobacteraceae</taxon>
        <taxon>Oxalobacter</taxon>
    </lineage>
</organism>
<accession>A0A9E9P3S5</accession>
<dbReference type="KEGG" id="ovb:NB640_01390"/>
<dbReference type="AlphaFoldDB" id="A0A9E9P3S5"/>
<gene>
    <name evidence="1" type="ORF">NB640_01390</name>
</gene>
<keyword evidence="2" id="KW-1185">Reference proteome</keyword>
<reference evidence="1" key="1">
    <citation type="journal article" date="2022" name="Front. Microbiol.">
        <title>New perspectives on an old grouping: The genomic and phenotypic variability of Oxalobacter formigenes and the implications for calcium oxalate stone prevention.</title>
        <authorList>
            <person name="Chmiel J.A."/>
            <person name="Carr C."/>
            <person name="Stuivenberg G.A."/>
            <person name="Venema R."/>
            <person name="Chanyi R.M."/>
            <person name="Al K.F."/>
            <person name="Giguere D."/>
            <person name="Say H."/>
            <person name="Akouris P.P."/>
            <person name="Dominguez Romero S.A."/>
            <person name="Kwong A."/>
            <person name="Tai V."/>
            <person name="Koval S.F."/>
            <person name="Razvi H."/>
            <person name="Bjazevic J."/>
            <person name="Burton J.P."/>
        </authorList>
    </citation>
    <scope>NUCLEOTIDE SEQUENCE</scope>
    <source>
        <strain evidence="1">WoOx3</strain>
    </source>
</reference>